<sequence length="78" mass="9026">MYAHKKILEGWRKLLKLKLASSDDEYPSTDLNIARLCFITLASLSLSTPNTNPTHLFECPPPTLHRADLAKRYLKMYY</sequence>
<reference evidence="1" key="1">
    <citation type="submission" date="2019-11" db="EMBL/GenBank/DDBJ databases">
        <title>Bipolaris sorokiniana Genome sequencing.</title>
        <authorList>
            <person name="Wang H."/>
        </authorList>
    </citation>
    <scope>NUCLEOTIDE SEQUENCE</scope>
</reference>
<comment type="caution">
    <text evidence="1">The sequence shown here is derived from an EMBL/GenBank/DDBJ whole genome shotgun (WGS) entry which is preliminary data.</text>
</comment>
<evidence type="ECO:0000313" key="2">
    <source>
        <dbReference type="Proteomes" id="UP000624244"/>
    </source>
</evidence>
<gene>
    <name evidence="1" type="ORF">GGP41_001056</name>
</gene>
<evidence type="ECO:0000313" key="1">
    <source>
        <dbReference type="EMBL" id="KAF5844136.1"/>
    </source>
</evidence>
<protein>
    <submittedName>
        <fullName evidence="1">Uncharacterized protein</fullName>
    </submittedName>
</protein>
<dbReference type="AlphaFoldDB" id="A0A8H5Z659"/>
<dbReference type="EMBL" id="WNKQ01000029">
    <property type="protein sequence ID" value="KAF5844136.1"/>
    <property type="molecule type" value="Genomic_DNA"/>
</dbReference>
<accession>A0A8H5Z659</accession>
<organism evidence="1 2">
    <name type="scientific">Cochliobolus sativus</name>
    <name type="common">Common root rot and spot blotch fungus</name>
    <name type="synonym">Bipolaris sorokiniana</name>
    <dbReference type="NCBI Taxonomy" id="45130"/>
    <lineage>
        <taxon>Eukaryota</taxon>
        <taxon>Fungi</taxon>
        <taxon>Dikarya</taxon>
        <taxon>Ascomycota</taxon>
        <taxon>Pezizomycotina</taxon>
        <taxon>Dothideomycetes</taxon>
        <taxon>Pleosporomycetidae</taxon>
        <taxon>Pleosporales</taxon>
        <taxon>Pleosporineae</taxon>
        <taxon>Pleosporaceae</taxon>
        <taxon>Bipolaris</taxon>
    </lineage>
</organism>
<name>A0A8H5Z659_COCSA</name>
<proteinExistence type="predicted"/>
<dbReference type="Proteomes" id="UP000624244">
    <property type="component" value="Unassembled WGS sequence"/>
</dbReference>